<feature type="chain" id="PRO_5019300150" description="ABC transporter substrate binding protein" evidence="1">
    <location>
        <begin position="23"/>
        <end position="299"/>
    </location>
</feature>
<evidence type="ECO:0008006" key="3">
    <source>
        <dbReference type="Google" id="ProtNLM"/>
    </source>
</evidence>
<dbReference type="PANTHER" id="PTHR35271">
    <property type="entry name" value="ABC TRANSPORTER, SUBSTRATE-BINDING LIPOPROTEIN-RELATED"/>
    <property type="match status" value="1"/>
</dbReference>
<accession>A0A445MXM7</accession>
<dbReference type="InterPro" id="IPR007487">
    <property type="entry name" value="ABC_transpt-TYRBP-like"/>
</dbReference>
<dbReference type="AlphaFoldDB" id="A0A445MXM7"/>
<organism evidence="2">
    <name type="scientific">uncultured Desulfobacterium sp</name>
    <dbReference type="NCBI Taxonomy" id="201089"/>
    <lineage>
        <taxon>Bacteria</taxon>
        <taxon>Pseudomonadati</taxon>
        <taxon>Thermodesulfobacteriota</taxon>
        <taxon>Desulfobacteria</taxon>
        <taxon>Desulfobacterales</taxon>
        <taxon>Desulfobacteriaceae</taxon>
        <taxon>Desulfobacterium</taxon>
        <taxon>environmental samples</taxon>
    </lineage>
</organism>
<gene>
    <name evidence="2" type="ORF">PITCH_A2070005</name>
</gene>
<sequence length="299" mass="32505">MAIRSLLTSVLFIILAGGAAMAEQVVLSVQSVTVPPYEAAVSGFKAVSQFETKRIVLSEMGGMDVNKKIKQIRPRLILALGMDALSTVKVIRNVPVFYLMVLNPTSVLQGQNNISGISMIIPAERQLKLFSAVLPDLRKVGCIFDPEDSGNFVKKAREAAAKMGIEFFATEVLSAKDISPSIEDMAGKIDAFWMLPDRSVIKQEAIEFLVLFSIETKIPIITFSEKYVEMGALMSISTDPSLLGCQAGRMTNAILGGTDPLQTKPIDPIDVSVSINMKIVKKLNVTVDEKAIQKAKVID</sequence>
<dbReference type="Pfam" id="PF04392">
    <property type="entry name" value="ABC_sub_bind"/>
    <property type="match status" value="1"/>
</dbReference>
<evidence type="ECO:0000313" key="2">
    <source>
        <dbReference type="EMBL" id="SPD74159.1"/>
    </source>
</evidence>
<feature type="signal peptide" evidence="1">
    <location>
        <begin position="1"/>
        <end position="22"/>
    </location>
</feature>
<keyword evidence="1" id="KW-0732">Signal</keyword>
<dbReference type="Gene3D" id="3.40.50.2300">
    <property type="match status" value="2"/>
</dbReference>
<protein>
    <recommendedName>
        <fullName evidence="3">ABC transporter substrate binding protein</fullName>
    </recommendedName>
</protein>
<dbReference type="PANTHER" id="PTHR35271:SF1">
    <property type="entry name" value="ABC TRANSPORTER, SUBSTRATE-BINDING LIPOPROTEIN"/>
    <property type="match status" value="1"/>
</dbReference>
<dbReference type="EMBL" id="OJIN01000121">
    <property type="protein sequence ID" value="SPD74159.1"/>
    <property type="molecule type" value="Genomic_DNA"/>
</dbReference>
<name>A0A445MXM7_9BACT</name>
<reference evidence="2" key="1">
    <citation type="submission" date="2018-01" db="EMBL/GenBank/DDBJ databases">
        <authorList>
            <person name="Regsiter A."/>
            <person name="William W."/>
        </authorList>
    </citation>
    <scope>NUCLEOTIDE SEQUENCE</scope>
    <source>
        <strain evidence="2">TRIP AH-1</strain>
    </source>
</reference>
<proteinExistence type="predicted"/>
<evidence type="ECO:0000256" key="1">
    <source>
        <dbReference type="SAM" id="SignalP"/>
    </source>
</evidence>